<proteinExistence type="predicted"/>
<dbReference type="RefSeq" id="WP_198434313.1">
    <property type="nucleotide sequence ID" value="NZ_CP019291.1"/>
</dbReference>
<organism evidence="1 2">
    <name type="scientific">Vibrio vulnificus</name>
    <dbReference type="NCBI Taxonomy" id="672"/>
    <lineage>
        <taxon>Bacteria</taxon>
        <taxon>Pseudomonadati</taxon>
        <taxon>Pseudomonadota</taxon>
        <taxon>Gammaproteobacteria</taxon>
        <taxon>Vibrionales</taxon>
        <taxon>Vibrionaceae</taxon>
        <taxon>Vibrio</taxon>
    </lineage>
</organism>
<dbReference type="AlphaFoldDB" id="A0AAN1UDJ5"/>
<evidence type="ECO:0000313" key="2">
    <source>
        <dbReference type="Proteomes" id="UP000263418"/>
    </source>
</evidence>
<dbReference type="Proteomes" id="UP000263418">
    <property type="component" value="Chromosome 2"/>
</dbReference>
<gene>
    <name evidence="1" type="ORF">FORC53_3111</name>
</gene>
<name>A0AAN1UDJ5_VIBVL</name>
<accession>A0AAN1UDJ5</accession>
<dbReference type="EMBL" id="CP019291">
    <property type="protein sequence ID" value="AXX61450.1"/>
    <property type="molecule type" value="Genomic_DNA"/>
</dbReference>
<sequence>MGELVAAKTDWRSFALFTQWPVALLSGTVNRAKMLIRDWFGVALAEHQRHTLKGTN</sequence>
<evidence type="ECO:0000313" key="1">
    <source>
        <dbReference type="EMBL" id="AXX61450.1"/>
    </source>
</evidence>
<protein>
    <submittedName>
        <fullName evidence="1">Uncharacterized protein</fullName>
    </submittedName>
</protein>
<reference evidence="1 2" key="1">
    <citation type="submission" date="2017-01" db="EMBL/GenBank/DDBJ databases">
        <title>Complete Genome Sequence of Vibrio vulnificus FORC_053.</title>
        <authorList>
            <consortium name="Food-borne Pathogen Omics Research Center"/>
            <person name="Chung H.Y."/>
            <person name="Na E.J."/>
            <person name="Song J.S."/>
            <person name="Kim H."/>
            <person name="Lee J.-H."/>
            <person name="Ryu S."/>
            <person name="Choi S.H."/>
        </authorList>
    </citation>
    <scope>NUCLEOTIDE SEQUENCE [LARGE SCALE GENOMIC DNA]</scope>
    <source>
        <strain evidence="1 2">FORC_053</strain>
    </source>
</reference>